<dbReference type="Proteomes" id="UP001500730">
    <property type="component" value="Unassembled WGS sequence"/>
</dbReference>
<dbReference type="PRINTS" id="PR00111">
    <property type="entry name" value="ABHYDROLASE"/>
</dbReference>
<dbReference type="InterPro" id="IPR000073">
    <property type="entry name" value="AB_hydrolase_1"/>
</dbReference>
<feature type="domain" description="AB hydrolase-1" evidence="2">
    <location>
        <begin position="32"/>
        <end position="274"/>
    </location>
</feature>
<dbReference type="GO" id="GO:0016787">
    <property type="term" value="F:hydrolase activity"/>
    <property type="evidence" value="ECO:0007669"/>
    <property type="project" value="UniProtKB-KW"/>
</dbReference>
<dbReference type="Pfam" id="PF00561">
    <property type="entry name" value="Abhydrolase_1"/>
    <property type="match status" value="1"/>
</dbReference>
<evidence type="ECO:0000256" key="1">
    <source>
        <dbReference type="ARBA" id="ARBA00022801"/>
    </source>
</evidence>
<accession>A0ABN0UHQ9</accession>
<evidence type="ECO:0000259" key="2">
    <source>
        <dbReference type="Pfam" id="PF00561"/>
    </source>
</evidence>
<reference evidence="3 4" key="1">
    <citation type="journal article" date="2019" name="Int. J. Syst. Evol. Microbiol.">
        <title>The Global Catalogue of Microorganisms (GCM) 10K type strain sequencing project: providing services to taxonomists for standard genome sequencing and annotation.</title>
        <authorList>
            <consortium name="The Broad Institute Genomics Platform"/>
            <consortium name="The Broad Institute Genome Sequencing Center for Infectious Disease"/>
            <person name="Wu L."/>
            <person name="Ma J."/>
        </authorList>
    </citation>
    <scope>NUCLEOTIDE SEQUENCE [LARGE SCALE GENOMIC DNA]</scope>
    <source>
        <strain evidence="3 4">JCM 16259</strain>
    </source>
</reference>
<dbReference type="RefSeq" id="WP_344254515.1">
    <property type="nucleotide sequence ID" value="NZ_BAAARE010000007.1"/>
</dbReference>
<proteinExistence type="predicted"/>
<keyword evidence="1 3" id="KW-0378">Hydrolase</keyword>
<dbReference type="InterPro" id="IPR050266">
    <property type="entry name" value="AB_hydrolase_sf"/>
</dbReference>
<gene>
    <name evidence="3" type="ORF">GCM10009858_17970</name>
</gene>
<comment type="caution">
    <text evidence="3">The sequence shown here is derived from an EMBL/GenBank/DDBJ whole genome shotgun (WGS) entry which is preliminary data.</text>
</comment>
<evidence type="ECO:0000313" key="3">
    <source>
        <dbReference type="EMBL" id="GAA2480739.1"/>
    </source>
</evidence>
<dbReference type="SUPFAM" id="SSF53474">
    <property type="entry name" value="alpha/beta-Hydrolases"/>
    <property type="match status" value="1"/>
</dbReference>
<organism evidence="3 4">
    <name type="scientific">Terrabacter carboxydivorans</name>
    <dbReference type="NCBI Taxonomy" id="619730"/>
    <lineage>
        <taxon>Bacteria</taxon>
        <taxon>Bacillati</taxon>
        <taxon>Actinomycetota</taxon>
        <taxon>Actinomycetes</taxon>
        <taxon>Micrococcales</taxon>
        <taxon>Intrasporangiaceae</taxon>
        <taxon>Terrabacter</taxon>
    </lineage>
</organism>
<sequence>MKRHDRRGIVTPDGAILSVHTHADPELPPDAPTLVLAHGWAVNHESWLPVVGRLADEPVRIVLWDQRGHGRSTIGLRRTEIASVTVEHTGRDLDVVLRSVVPPTSPVLLAGHSMGGMTVMALAEHRPDLFGSRVRAALLVATASSHVALGERTGEAAVMRLAAKGLPLPPGGNGRIRALVRGLFGDGADPADVEAACEQVAATKLTTFAAFYGALLTVDQRAGFPALERVRVSIVAGRQDPLMPVTRARALRVALPHATFVDIARGGHMLPWEATEVLADEVRGLLAEMRASTSTA</sequence>
<keyword evidence="4" id="KW-1185">Reference proteome</keyword>
<dbReference type="PANTHER" id="PTHR43798">
    <property type="entry name" value="MONOACYLGLYCEROL LIPASE"/>
    <property type="match status" value="1"/>
</dbReference>
<protein>
    <submittedName>
        <fullName evidence="3">Alpha/beta hydrolase</fullName>
    </submittedName>
</protein>
<name>A0ABN0UHQ9_9MICO</name>
<dbReference type="PANTHER" id="PTHR43798:SF31">
    <property type="entry name" value="AB HYDROLASE SUPERFAMILY PROTEIN YCLE"/>
    <property type="match status" value="1"/>
</dbReference>
<dbReference type="EMBL" id="BAAARE010000007">
    <property type="protein sequence ID" value="GAA2480739.1"/>
    <property type="molecule type" value="Genomic_DNA"/>
</dbReference>
<dbReference type="InterPro" id="IPR029058">
    <property type="entry name" value="AB_hydrolase_fold"/>
</dbReference>
<evidence type="ECO:0000313" key="4">
    <source>
        <dbReference type="Proteomes" id="UP001500730"/>
    </source>
</evidence>
<dbReference type="Gene3D" id="3.40.50.1820">
    <property type="entry name" value="alpha/beta hydrolase"/>
    <property type="match status" value="1"/>
</dbReference>